<keyword evidence="4 6" id="KW-1133">Transmembrane helix</keyword>
<evidence type="ECO:0000256" key="4">
    <source>
        <dbReference type="ARBA" id="ARBA00022989"/>
    </source>
</evidence>
<evidence type="ECO:0000256" key="3">
    <source>
        <dbReference type="ARBA" id="ARBA00022737"/>
    </source>
</evidence>
<evidence type="ECO:0000313" key="7">
    <source>
        <dbReference type="Ensembl" id="ENSNMLP00000028734.1"/>
    </source>
</evidence>
<proteinExistence type="predicted"/>
<reference evidence="7" key="2">
    <citation type="submission" date="2025-09" db="UniProtKB">
        <authorList>
            <consortium name="Ensembl"/>
        </authorList>
    </citation>
    <scope>IDENTIFICATION</scope>
</reference>
<dbReference type="GO" id="GO:0005886">
    <property type="term" value="C:plasma membrane"/>
    <property type="evidence" value="ECO:0007669"/>
    <property type="project" value="TreeGrafter"/>
</dbReference>
<dbReference type="Gene3D" id="2.60.60.20">
    <property type="entry name" value="PLAT/LH2 domain"/>
    <property type="match status" value="1"/>
</dbReference>
<keyword evidence="3" id="KW-0677">Repeat</keyword>
<dbReference type="GO" id="GO:0005261">
    <property type="term" value="F:monoatomic cation channel activity"/>
    <property type="evidence" value="ECO:0007669"/>
    <property type="project" value="TreeGrafter"/>
</dbReference>
<dbReference type="Ensembl" id="ENSNMLT00000032079.1">
    <property type="protein sequence ID" value="ENSNMLP00000028734.1"/>
    <property type="gene ID" value="ENSNMLG00000018245.1"/>
</dbReference>
<keyword evidence="5 6" id="KW-0472">Membrane</keyword>
<keyword evidence="2 6" id="KW-0812">Transmembrane</keyword>
<reference evidence="7" key="1">
    <citation type="submission" date="2025-08" db="UniProtKB">
        <authorList>
            <consortium name="Ensembl"/>
        </authorList>
    </citation>
    <scope>IDENTIFICATION</scope>
</reference>
<dbReference type="Proteomes" id="UP000694523">
    <property type="component" value="Unplaced"/>
</dbReference>
<organism evidence="7 8">
    <name type="scientific">Neogobius melanostomus</name>
    <name type="common">round goby</name>
    <dbReference type="NCBI Taxonomy" id="47308"/>
    <lineage>
        <taxon>Eukaryota</taxon>
        <taxon>Metazoa</taxon>
        <taxon>Chordata</taxon>
        <taxon>Craniata</taxon>
        <taxon>Vertebrata</taxon>
        <taxon>Euteleostomi</taxon>
        <taxon>Actinopterygii</taxon>
        <taxon>Neopterygii</taxon>
        <taxon>Teleostei</taxon>
        <taxon>Neoteleostei</taxon>
        <taxon>Acanthomorphata</taxon>
        <taxon>Gobiaria</taxon>
        <taxon>Gobiiformes</taxon>
        <taxon>Gobioidei</taxon>
        <taxon>Gobiidae</taxon>
        <taxon>Benthophilinae</taxon>
        <taxon>Neogobiini</taxon>
        <taxon>Neogobius</taxon>
    </lineage>
</organism>
<name>A0A8C6U385_9GOBI</name>
<evidence type="ECO:0000256" key="1">
    <source>
        <dbReference type="ARBA" id="ARBA00004370"/>
    </source>
</evidence>
<dbReference type="PRINTS" id="PR00500">
    <property type="entry name" value="POLYCYSTIN1"/>
</dbReference>
<protein>
    <submittedName>
        <fullName evidence="7">Uncharacterized protein</fullName>
    </submittedName>
</protein>
<dbReference type="SUPFAM" id="SSF49723">
    <property type="entry name" value="Lipase/lipooxygenase domain (PLAT/LH2 domain)"/>
    <property type="match status" value="1"/>
</dbReference>
<keyword evidence="8" id="KW-1185">Reference proteome</keyword>
<dbReference type="InterPro" id="IPR036392">
    <property type="entry name" value="PLAT/LH2_dom_sf"/>
</dbReference>
<comment type="subcellular location">
    <subcellularLocation>
        <location evidence="1">Membrane</location>
    </subcellularLocation>
</comment>
<evidence type="ECO:0000256" key="6">
    <source>
        <dbReference type="SAM" id="Phobius"/>
    </source>
</evidence>
<dbReference type="PANTHER" id="PTHR46730">
    <property type="entry name" value="POLYCYSTIN-1"/>
    <property type="match status" value="1"/>
</dbReference>
<accession>A0A8C6U385</accession>
<sequence length="247" mass="27791">MKSGLNLDQTRVQCVVASKEERQIIPERLMYLVHGPCLEPSWFVQHVVVWDLQTDNMFFFLVDGWLSVENLSHGGVEREVLASCPDELCQFRRVLSSQLQFGLVDRHLWVSVWERPAHSHFTRGQRVSCCALSLHLYLALGALWYGAVGSSQHSGPVSALVLVNMETVAVGMTLALLLFPLQCLLCFLFGKTYSPVWGLSPCPFCSMPLKCPFPSTPFIYLCYILFLQSFPTVLIIGFAPISIISLY</sequence>
<dbReference type="InterPro" id="IPR000434">
    <property type="entry name" value="PC1"/>
</dbReference>
<dbReference type="AlphaFoldDB" id="A0A8C6U385"/>
<dbReference type="PANTHER" id="PTHR46730:SF2">
    <property type="entry name" value="POLYCYSTIN-1 ISOFORM X1"/>
    <property type="match status" value="1"/>
</dbReference>
<feature type="transmembrane region" description="Helical" evidence="6">
    <location>
        <begin position="127"/>
        <end position="147"/>
    </location>
</feature>
<feature type="transmembrane region" description="Helical" evidence="6">
    <location>
        <begin position="218"/>
        <end position="244"/>
    </location>
</feature>
<evidence type="ECO:0000256" key="5">
    <source>
        <dbReference type="ARBA" id="ARBA00023136"/>
    </source>
</evidence>
<feature type="transmembrane region" description="Helical" evidence="6">
    <location>
        <begin position="167"/>
        <end position="190"/>
    </location>
</feature>
<evidence type="ECO:0000256" key="2">
    <source>
        <dbReference type="ARBA" id="ARBA00022692"/>
    </source>
</evidence>
<dbReference type="GO" id="GO:0006816">
    <property type="term" value="P:calcium ion transport"/>
    <property type="evidence" value="ECO:0007669"/>
    <property type="project" value="TreeGrafter"/>
</dbReference>
<evidence type="ECO:0000313" key="8">
    <source>
        <dbReference type="Proteomes" id="UP000694523"/>
    </source>
</evidence>